<keyword evidence="2" id="KW-1185">Reference proteome</keyword>
<dbReference type="InterPro" id="IPR011330">
    <property type="entry name" value="Glyco_hydro/deAcase_b/a-brl"/>
</dbReference>
<dbReference type="OrthoDB" id="9773478at2"/>
<protein>
    <submittedName>
        <fullName evidence="1">Uncharacterized protein</fullName>
    </submittedName>
</protein>
<dbReference type="InterPro" id="IPR005501">
    <property type="entry name" value="LamB/YcsF/PxpA-like"/>
</dbReference>
<reference evidence="2" key="1">
    <citation type="submission" date="2018-05" db="EMBL/GenBank/DDBJ databases">
        <authorList>
            <person name="Cea G.-C."/>
            <person name="William W."/>
        </authorList>
    </citation>
    <scope>NUCLEOTIDE SEQUENCE [LARGE SCALE GENOMIC DNA]</scope>
    <source>
        <strain evidence="2">DB21MT 5</strain>
    </source>
</reference>
<gene>
    <name evidence="1" type="ORF">MORIYA_1673</name>
</gene>
<dbReference type="SUPFAM" id="SSF88713">
    <property type="entry name" value="Glycoside hydrolase/deacetylase"/>
    <property type="match status" value="1"/>
</dbReference>
<organism evidence="1 2">
    <name type="scientific">Moritella yayanosii</name>
    <dbReference type="NCBI Taxonomy" id="69539"/>
    <lineage>
        <taxon>Bacteria</taxon>
        <taxon>Pseudomonadati</taxon>
        <taxon>Pseudomonadota</taxon>
        <taxon>Gammaproteobacteria</taxon>
        <taxon>Alteromonadales</taxon>
        <taxon>Moritellaceae</taxon>
        <taxon>Moritella</taxon>
    </lineage>
</organism>
<dbReference type="PANTHER" id="PTHR30292:SF0">
    <property type="entry name" value="5-OXOPROLINASE SUBUNIT A"/>
    <property type="match status" value="1"/>
</dbReference>
<evidence type="ECO:0000313" key="1">
    <source>
        <dbReference type="EMBL" id="SQD78151.1"/>
    </source>
</evidence>
<sequence length="246" mass="26734">MKLNCDMGESFGIWQLGSDEAVMPHIDMANIACGFHASDPLIMQQTVALAKHYNVAVGAHPGYPDLAGFGRRHIRCTADEIQAFILYQVGALAAFCKQQHIPLSYVKPHGALYNDMVQDEAVLIAILKGVAAFSPSLPLMLMAQADNSRSETLAAQFSVPLLFEVFADRRYTDDGLLQPRNLPGAVFTEHSQIINQAIQLAQHGNVTSNNGNLIKLKADTLCVHGDNAQSIEAIAQIKLALPTNKE</sequence>
<accession>A0A330LQ93</accession>
<dbReference type="KEGG" id="mya:MORIYA_1673"/>
<dbReference type="AlphaFoldDB" id="A0A330LQ93"/>
<dbReference type="Pfam" id="PF03746">
    <property type="entry name" value="LamB_YcsF"/>
    <property type="match status" value="1"/>
</dbReference>
<name>A0A330LQ93_9GAMM</name>
<dbReference type="NCBIfam" id="NF003816">
    <property type="entry name" value="PRK05406.1-5"/>
    <property type="match status" value="1"/>
</dbReference>
<dbReference type="RefSeq" id="WP_112714139.1">
    <property type="nucleotide sequence ID" value="NZ_LS483250.1"/>
</dbReference>
<proteinExistence type="predicted"/>
<evidence type="ECO:0000313" key="2">
    <source>
        <dbReference type="Proteomes" id="UP000250163"/>
    </source>
</evidence>
<dbReference type="EMBL" id="LS483250">
    <property type="protein sequence ID" value="SQD78151.1"/>
    <property type="molecule type" value="Genomic_DNA"/>
</dbReference>
<dbReference type="Gene3D" id="3.20.20.370">
    <property type="entry name" value="Glycoside hydrolase/deacetylase"/>
    <property type="match status" value="1"/>
</dbReference>
<dbReference type="Proteomes" id="UP000250163">
    <property type="component" value="Chromosome MORIYA"/>
</dbReference>
<dbReference type="GO" id="GO:0005975">
    <property type="term" value="P:carbohydrate metabolic process"/>
    <property type="evidence" value="ECO:0007669"/>
    <property type="project" value="InterPro"/>
</dbReference>
<dbReference type="CDD" id="cd10787">
    <property type="entry name" value="LamB_YcsF_like"/>
    <property type="match status" value="1"/>
</dbReference>
<dbReference type="NCBIfam" id="NF003814">
    <property type="entry name" value="PRK05406.1-3"/>
    <property type="match status" value="1"/>
</dbReference>
<dbReference type="PANTHER" id="PTHR30292">
    <property type="entry name" value="UNCHARACTERIZED PROTEIN YBGL-RELATED"/>
    <property type="match status" value="1"/>
</dbReference>